<dbReference type="EMBL" id="CM042035">
    <property type="protein sequence ID" value="KAI3754572.1"/>
    <property type="molecule type" value="Genomic_DNA"/>
</dbReference>
<reference evidence="2" key="1">
    <citation type="journal article" date="2022" name="Mol. Ecol. Resour.">
        <title>The genomes of chicory, endive, great burdock and yacon provide insights into Asteraceae palaeo-polyploidization history and plant inulin production.</title>
        <authorList>
            <person name="Fan W."/>
            <person name="Wang S."/>
            <person name="Wang H."/>
            <person name="Wang A."/>
            <person name="Jiang F."/>
            <person name="Liu H."/>
            <person name="Zhao H."/>
            <person name="Xu D."/>
            <person name="Zhang Y."/>
        </authorList>
    </citation>
    <scope>NUCLEOTIDE SEQUENCE [LARGE SCALE GENOMIC DNA]</scope>
    <source>
        <strain evidence="2">cv. Yunnan</strain>
    </source>
</reference>
<keyword evidence="2" id="KW-1185">Reference proteome</keyword>
<name>A0ACB9E803_9ASTR</name>
<dbReference type="Proteomes" id="UP001056120">
    <property type="component" value="Linkage Group LG18"/>
</dbReference>
<comment type="caution">
    <text evidence="1">The sequence shown here is derived from an EMBL/GenBank/DDBJ whole genome shotgun (WGS) entry which is preliminary data.</text>
</comment>
<reference evidence="1 2" key="2">
    <citation type="journal article" date="2022" name="Mol. Ecol. Resour.">
        <title>The genomes of chicory, endive, great burdock and yacon provide insights into Asteraceae paleo-polyploidization history and plant inulin production.</title>
        <authorList>
            <person name="Fan W."/>
            <person name="Wang S."/>
            <person name="Wang H."/>
            <person name="Wang A."/>
            <person name="Jiang F."/>
            <person name="Liu H."/>
            <person name="Zhao H."/>
            <person name="Xu D."/>
            <person name="Zhang Y."/>
        </authorList>
    </citation>
    <scope>NUCLEOTIDE SEQUENCE [LARGE SCALE GENOMIC DNA]</scope>
    <source>
        <strain evidence="2">cv. Yunnan</strain>
        <tissue evidence="1">Leaves</tissue>
    </source>
</reference>
<gene>
    <name evidence="1" type="ORF">L1987_54358</name>
</gene>
<evidence type="ECO:0000313" key="1">
    <source>
        <dbReference type="EMBL" id="KAI3754572.1"/>
    </source>
</evidence>
<accession>A0ACB9E803</accession>
<evidence type="ECO:0000313" key="2">
    <source>
        <dbReference type="Proteomes" id="UP001056120"/>
    </source>
</evidence>
<protein>
    <submittedName>
        <fullName evidence="1">Uncharacterized protein</fullName>
    </submittedName>
</protein>
<sequence length="482" mass="55570">MIECEGKEDIVIFEPMELLKFQPEDLEVLFQNHIQAYSDEDETNAKAYQQRIPPSAKLRRDCLKSHRENVVEIDYPFLHDMSSRFPHSERAETLVCMFLTSLTTPRLQQRLSPRARLNTTPHQHLHRLVASRIAVTISTGTIIMEARRNLWPLRLRNTVPPTPSPQQAPIPTPPPSPQQIYIPTPPTSPSHEPISSVPRVKTLSLELKNLQDHVKEKEKVIEGLRIELNECKEEKLISKKQEEFKTLAEIVEQLKASLVKPVQQQTTTSTAQGETTSEVKVDEQEFDLPSASQRREARKRGKGTIDEVETVILDEEDVASDDELNAHLDEIDNFGYNDLHPEILPTKERETEKTRYFTEEGDKIQALSDEEKVEEDVQVNCDFKGMKPRNTKKKISKTRFHPKTKKPYVFLSAVIEFEGKEDIVILEPMELLKFQAEDLEVLFQNHIQAYSDEYEADAKAYQRVMYLHVKPYIPRTTEGPTT</sequence>
<organism evidence="1 2">
    <name type="scientific">Smallanthus sonchifolius</name>
    <dbReference type="NCBI Taxonomy" id="185202"/>
    <lineage>
        <taxon>Eukaryota</taxon>
        <taxon>Viridiplantae</taxon>
        <taxon>Streptophyta</taxon>
        <taxon>Embryophyta</taxon>
        <taxon>Tracheophyta</taxon>
        <taxon>Spermatophyta</taxon>
        <taxon>Magnoliopsida</taxon>
        <taxon>eudicotyledons</taxon>
        <taxon>Gunneridae</taxon>
        <taxon>Pentapetalae</taxon>
        <taxon>asterids</taxon>
        <taxon>campanulids</taxon>
        <taxon>Asterales</taxon>
        <taxon>Asteraceae</taxon>
        <taxon>Asteroideae</taxon>
        <taxon>Heliantheae alliance</taxon>
        <taxon>Millerieae</taxon>
        <taxon>Smallanthus</taxon>
    </lineage>
</organism>
<proteinExistence type="predicted"/>